<dbReference type="AlphaFoldDB" id="Q20YG3"/>
<proteinExistence type="predicted"/>
<organism evidence="3">
    <name type="scientific">Rhodopseudomonas palustris (strain BisB18)</name>
    <dbReference type="NCBI Taxonomy" id="316056"/>
    <lineage>
        <taxon>Bacteria</taxon>
        <taxon>Pseudomonadati</taxon>
        <taxon>Pseudomonadota</taxon>
        <taxon>Alphaproteobacteria</taxon>
        <taxon>Hyphomicrobiales</taxon>
        <taxon>Nitrobacteraceae</taxon>
        <taxon>Rhodopseudomonas</taxon>
    </lineage>
</organism>
<name>Q20YG3_RHOPB</name>
<evidence type="ECO:0000256" key="1">
    <source>
        <dbReference type="SAM" id="MobiDB-lite"/>
    </source>
</evidence>
<keyword evidence="2" id="KW-0812">Transmembrane</keyword>
<evidence type="ECO:0008006" key="4">
    <source>
        <dbReference type="Google" id="ProtNLM"/>
    </source>
</evidence>
<evidence type="ECO:0000256" key="2">
    <source>
        <dbReference type="SAM" id="Phobius"/>
    </source>
</evidence>
<dbReference type="KEGG" id="rpc:RPC_4300"/>
<keyword evidence="2" id="KW-0472">Membrane</keyword>
<dbReference type="STRING" id="316056.RPC_4300"/>
<dbReference type="HOGENOM" id="CLU_1531377_0_0_5"/>
<sequence>MSRGAGDWQGAGLNTTRRQCQQDRNGTRRTGSRRVAGFDRLRPLAAPAALSAAALRHAARLALIWFTAFALIFQTTLALAAPVAGAEQPDALALSALCDSGFAHPPADSGDHGVAPHIKCIGCVIGHSLAPPVPLPAIGPLPNFVDAAPTWRLSAAVPRAAPAAAHSARGPPAAI</sequence>
<evidence type="ECO:0000313" key="3">
    <source>
        <dbReference type="EMBL" id="ABD89823.1"/>
    </source>
</evidence>
<reference evidence="3" key="1">
    <citation type="submission" date="2006-03" db="EMBL/GenBank/DDBJ databases">
        <title>Complete sequence of Rhodopseudomonas palustris BisB18.</title>
        <authorList>
            <consortium name="US DOE Joint Genome Institute"/>
            <person name="Copeland A."/>
            <person name="Lucas S."/>
            <person name="Lapidus A."/>
            <person name="Barry K."/>
            <person name="Detter J.C."/>
            <person name="Glavina del Rio T."/>
            <person name="Hammon N."/>
            <person name="Israni S."/>
            <person name="Dalin E."/>
            <person name="Tice H."/>
            <person name="Pitluck S."/>
            <person name="Chain P."/>
            <person name="Malfatti S."/>
            <person name="Shin M."/>
            <person name="Vergez L."/>
            <person name="Schmutz J."/>
            <person name="Larimer F."/>
            <person name="Land M."/>
            <person name="Hauser L."/>
            <person name="Pelletier D.A."/>
            <person name="Kyrpides N."/>
            <person name="Anderson I."/>
            <person name="Oda Y."/>
            <person name="Harwood C.S."/>
            <person name="Richardson P."/>
        </authorList>
    </citation>
    <scope>NUCLEOTIDE SEQUENCE [LARGE SCALE GENOMIC DNA]</scope>
    <source>
        <strain evidence="3">BisB18</strain>
    </source>
</reference>
<feature type="region of interest" description="Disordered" evidence="1">
    <location>
        <begin position="1"/>
        <end position="33"/>
    </location>
</feature>
<feature type="transmembrane region" description="Helical" evidence="2">
    <location>
        <begin position="61"/>
        <end position="84"/>
    </location>
</feature>
<protein>
    <recommendedName>
        <fullName evidence="4">DUF2946 domain-containing protein</fullName>
    </recommendedName>
</protein>
<feature type="compositionally biased region" description="Polar residues" evidence="1">
    <location>
        <begin position="12"/>
        <end position="24"/>
    </location>
</feature>
<keyword evidence="2" id="KW-1133">Transmembrane helix</keyword>
<dbReference type="EMBL" id="CP000301">
    <property type="protein sequence ID" value="ABD89823.1"/>
    <property type="molecule type" value="Genomic_DNA"/>
</dbReference>
<accession>Q20YG3</accession>
<gene>
    <name evidence="3" type="ordered locus">RPC_4300</name>
</gene>